<sequence length="528" mass="56452">MSGIRVDRLELRLKTPERLRDRSPQLQTLTEAEFVPAVLRAMHRRLRARYGEHAVIRIRHLRFDCRLRLDALADLRMAETIGDDLAASIAATVTREHGSGALPSPHAEAQIYVDAAHATAAGLIAAAERRTGPRGRIEPFDTLWQAVRDEAPAEVARVLARCRSAAKLAPVLARLELPALIALEKRIASAPAAVRVAIKAARIERSRTKARAGPRASEAPAETQPGPRPHDAAKAAPIANVEAEPAPEAPSAAPIEGKPPPQKLSAAQPIDRWHAPLARTEMPAADPAPRPQVAPPDREVLATPDQHVDASPAPIDAPPDPEPADEQEAIDIAIPADWCGLLYLVNISQKLDFAERLWQVGIDEGVALSAMLRVLAGGGEDPVTRVLSLTFPDAPPPLAAPPEWARDELIDGLTAAAASLVARTLDRPGLEARIAAIAAWFAADGFAGWAAACHLAVFEAMTGDPVVPGALADHFRRQGLIEVEDEVIRIVQPLEAIDLGVRLAGLDADPGWLAWLGKSLVFDFEGAA</sequence>
<dbReference type="RefSeq" id="WP_100280715.1">
    <property type="nucleotide sequence ID" value="NZ_CP024923.1"/>
</dbReference>
<feature type="compositionally biased region" description="Low complexity" evidence="1">
    <location>
        <begin position="235"/>
        <end position="256"/>
    </location>
</feature>
<gene>
    <name evidence="2" type="ORF">CVN68_01985</name>
</gene>
<dbReference type="KEGG" id="sphc:CVN68_01985"/>
<dbReference type="AlphaFoldDB" id="A0A2K8MD85"/>
<proteinExistence type="predicted"/>
<name>A0A2K8MD85_9SPHN</name>
<accession>A0A2K8MD85</accession>
<organism evidence="2 3">
    <name type="scientific">Sphingomonas psychrotolerans</name>
    <dbReference type="NCBI Taxonomy" id="1327635"/>
    <lineage>
        <taxon>Bacteria</taxon>
        <taxon>Pseudomonadati</taxon>
        <taxon>Pseudomonadota</taxon>
        <taxon>Alphaproteobacteria</taxon>
        <taxon>Sphingomonadales</taxon>
        <taxon>Sphingomonadaceae</taxon>
        <taxon>Sphingomonas</taxon>
    </lineage>
</organism>
<dbReference type="OrthoDB" id="5525274at2"/>
<dbReference type="Proteomes" id="UP000229081">
    <property type="component" value="Chromosome"/>
</dbReference>
<evidence type="ECO:0000313" key="2">
    <source>
        <dbReference type="EMBL" id="ATY30904.1"/>
    </source>
</evidence>
<reference evidence="2 3" key="1">
    <citation type="submission" date="2017-11" db="EMBL/GenBank/DDBJ databases">
        <title>Complete genome sequence of Sphingomonas sp. Strain Cra20, a psychrotolerant potential plant growth promoting rhizobacteria.</title>
        <authorList>
            <person name="Luo Y."/>
        </authorList>
    </citation>
    <scope>NUCLEOTIDE SEQUENCE [LARGE SCALE GENOMIC DNA]</scope>
    <source>
        <strain evidence="2 3">Cra20</strain>
    </source>
</reference>
<keyword evidence="3" id="KW-1185">Reference proteome</keyword>
<evidence type="ECO:0000313" key="3">
    <source>
        <dbReference type="Proteomes" id="UP000229081"/>
    </source>
</evidence>
<evidence type="ECO:0000256" key="1">
    <source>
        <dbReference type="SAM" id="MobiDB-lite"/>
    </source>
</evidence>
<dbReference type="EMBL" id="CP024923">
    <property type="protein sequence ID" value="ATY30904.1"/>
    <property type="molecule type" value="Genomic_DNA"/>
</dbReference>
<protein>
    <submittedName>
        <fullName evidence="2">Uncharacterized protein</fullName>
    </submittedName>
</protein>
<feature type="region of interest" description="Disordered" evidence="1">
    <location>
        <begin position="205"/>
        <end position="266"/>
    </location>
</feature>